<keyword evidence="2" id="KW-1185">Reference proteome</keyword>
<reference evidence="1" key="1">
    <citation type="submission" date="2021-01" db="EMBL/GenBank/DDBJ databases">
        <title>Whole genome shotgun sequence of Planobispora rosea NBRC 15558.</title>
        <authorList>
            <person name="Komaki H."/>
            <person name="Tamura T."/>
        </authorList>
    </citation>
    <scope>NUCLEOTIDE SEQUENCE</scope>
    <source>
        <strain evidence="1">NBRC 15558</strain>
    </source>
</reference>
<dbReference type="AlphaFoldDB" id="A0A8J3S667"/>
<organism evidence="1 2">
    <name type="scientific">Planobispora rosea</name>
    <dbReference type="NCBI Taxonomy" id="35762"/>
    <lineage>
        <taxon>Bacteria</taxon>
        <taxon>Bacillati</taxon>
        <taxon>Actinomycetota</taxon>
        <taxon>Actinomycetes</taxon>
        <taxon>Streptosporangiales</taxon>
        <taxon>Streptosporangiaceae</taxon>
        <taxon>Planobispora</taxon>
    </lineage>
</organism>
<name>A0A8J3S667_PLARO</name>
<accession>A0A8J3S667</accession>
<sequence length="110" mass="11527">MEDSPQNLVDAAQADFPRLITGLAADGLQAPPVFIGDQRGPQAVMLSVPLYQALMQAVDAERLEDLLSAPTLRERLAATEAAGGATYTTLEDLAVDAGVDPAILEDPPGR</sequence>
<proteinExistence type="predicted"/>
<dbReference type="EMBL" id="BOOI01000070">
    <property type="protein sequence ID" value="GIH87983.1"/>
    <property type="molecule type" value="Genomic_DNA"/>
</dbReference>
<gene>
    <name evidence="1" type="ORF">Pro02_63910</name>
</gene>
<dbReference type="RefSeq" id="WP_189243679.1">
    <property type="nucleotide sequence ID" value="NZ_BMQP01000047.1"/>
</dbReference>
<protein>
    <recommendedName>
        <fullName evidence="3">Antitoxin</fullName>
    </recommendedName>
</protein>
<comment type="caution">
    <text evidence="1">The sequence shown here is derived from an EMBL/GenBank/DDBJ whole genome shotgun (WGS) entry which is preliminary data.</text>
</comment>
<dbReference type="Proteomes" id="UP000655044">
    <property type="component" value="Unassembled WGS sequence"/>
</dbReference>
<evidence type="ECO:0008006" key="3">
    <source>
        <dbReference type="Google" id="ProtNLM"/>
    </source>
</evidence>
<evidence type="ECO:0000313" key="2">
    <source>
        <dbReference type="Proteomes" id="UP000655044"/>
    </source>
</evidence>
<evidence type="ECO:0000313" key="1">
    <source>
        <dbReference type="EMBL" id="GIH87983.1"/>
    </source>
</evidence>